<gene>
    <name evidence="3" type="ORF">Mco01_44610</name>
</gene>
<feature type="compositionally biased region" description="Basic and acidic residues" evidence="1">
    <location>
        <begin position="171"/>
        <end position="181"/>
    </location>
</feature>
<evidence type="ECO:0000256" key="1">
    <source>
        <dbReference type="SAM" id="MobiDB-lite"/>
    </source>
</evidence>
<feature type="compositionally biased region" description="Basic and acidic residues" evidence="1">
    <location>
        <begin position="120"/>
        <end position="141"/>
    </location>
</feature>
<organism evidence="3 4">
    <name type="scientific">Microbispora corallina</name>
    <dbReference type="NCBI Taxonomy" id="83302"/>
    <lineage>
        <taxon>Bacteria</taxon>
        <taxon>Bacillati</taxon>
        <taxon>Actinomycetota</taxon>
        <taxon>Actinomycetes</taxon>
        <taxon>Streptosporangiales</taxon>
        <taxon>Streptosporangiaceae</taxon>
        <taxon>Microbispora</taxon>
    </lineage>
</organism>
<proteinExistence type="predicted"/>
<name>A0ABQ4G308_9ACTN</name>
<dbReference type="InterPro" id="IPR043763">
    <property type="entry name" value="DUF5709"/>
</dbReference>
<dbReference type="Pfam" id="PF18970">
    <property type="entry name" value="DUF5709"/>
    <property type="match status" value="1"/>
</dbReference>
<reference evidence="3 4" key="1">
    <citation type="submission" date="2021-01" db="EMBL/GenBank/DDBJ databases">
        <title>Whole genome shotgun sequence of Microbispora corallina NBRC 16416.</title>
        <authorList>
            <person name="Komaki H."/>
            <person name="Tamura T."/>
        </authorList>
    </citation>
    <scope>NUCLEOTIDE SEQUENCE [LARGE SCALE GENOMIC DNA]</scope>
    <source>
        <strain evidence="3 4">NBRC 16416</strain>
    </source>
</reference>
<keyword evidence="4" id="KW-1185">Reference proteome</keyword>
<feature type="region of interest" description="Disordered" evidence="1">
    <location>
        <begin position="1"/>
        <end position="181"/>
    </location>
</feature>
<feature type="compositionally biased region" description="Basic and acidic residues" evidence="1">
    <location>
        <begin position="61"/>
        <end position="77"/>
    </location>
</feature>
<evidence type="ECO:0000313" key="4">
    <source>
        <dbReference type="Proteomes" id="UP000603904"/>
    </source>
</evidence>
<evidence type="ECO:0000259" key="2">
    <source>
        <dbReference type="Pfam" id="PF18970"/>
    </source>
</evidence>
<accession>A0ABQ4G308</accession>
<evidence type="ECO:0000313" key="3">
    <source>
        <dbReference type="EMBL" id="GIH41461.1"/>
    </source>
</evidence>
<dbReference type="EMBL" id="BOOC01000022">
    <property type="protein sequence ID" value="GIH41461.1"/>
    <property type="molecule type" value="Genomic_DNA"/>
</dbReference>
<protein>
    <recommendedName>
        <fullName evidence="2">DUF5709 domain-containing protein</fullName>
    </recommendedName>
</protein>
<feature type="compositionally biased region" description="Acidic residues" evidence="1">
    <location>
        <begin position="96"/>
        <end position="108"/>
    </location>
</feature>
<feature type="domain" description="DUF5709" evidence="2">
    <location>
        <begin position="132"/>
        <end position="178"/>
    </location>
</feature>
<dbReference type="Proteomes" id="UP000603904">
    <property type="component" value="Unassembled WGS sequence"/>
</dbReference>
<comment type="caution">
    <text evidence="3">The sequence shown here is derived from an EMBL/GenBank/DDBJ whole genome shotgun (WGS) entry which is preliminary data.</text>
</comment>
<sequence length="181" mass="19522">MGAGMRENRPEPAPRSRFEDEGIPDLQEGTPEQQWAQDPQEEPLPGERPVGLDEYGTTTTEMREGESLDLRLSREVPDVDPVFGVPPEGEPKLGAADDELLDSSEDELSAVPDDGVADALGEREAPSYDTEEPHEAGRLVDPDGGMGVDTEKDMVAEDVGPDFGGYSPEESAMRIEDEGPA</sequence>
<feature type="compositionally biased region" description="Basic and acidic residues" evidence="1">
    <location>
        <begin position="1"/>
        <end position="20"/>
    </location>
</feature>